<dbReference type="RefSeq" id="XP_013236577.1">
    <property type="nucleotide sequence ID" value="XM_013381123.1"/>
</dbReference>
<name>A0A098VM10_9MICR</name>
<reference evidence="3 4" key="1">
    <citation type="submission" date="2014-04" db="EMBL/GenBank/DDBJ databases">
        <title>A new species of microsporidia sheds light on the evolution of extreme parasitism.</title>
        <authorList>
            <person name="Haag K.L."/>
            <person name="James T.Y."/>
            <person name="Larsson R."/>
            <person name="Schaer T.M."/>
            <person name="Refardt D."/>
            <person name="Pombert J.-F."/>
            <person name="Ebert D."/>
        </authorList>
    </citation>
    <scope>NUCLEOTIDE SEQUENCE [LARGE SCALE GENOMIC DNA]</scope>
    <source>
        <strain evidence="3 4">UGP3</strain>
        <tissue evidence="3">Spores</tissue>
    </source>
</reference>
<dbReference type="Proteomes" id="UP000029725">
    <property type="component" value="Unassembled WGS sequence"/>
</dbReference>
<dbReference type="GeneID" id="25260965"/>
<keyword evidence="1" id="KW-0862">Zinc</keyword>
<dbReference type="GO" id="GO:0006400">
    <property type="term" value="P:tRNA modification"/>
    <property type="evidence" value="ECO:0007669"/>
    <property type="project" value="InterPro"/>
</dbReference>
<dbReference type="Pfam" id="PF01702">
    <property type="entry name" value="TGT"/>
    <property type="match status" value="1"/>
</dbReference>
<organism evidence="3 4">
    <name type="scientific">Mitosporidium daphniae</name>
    <dbReference type="NCBI Taxonomy" id="1485682"/>
    <lineage>
        <taxon>Eukaryota</taxon>
        <taxon>Fungi</taxon>
        <taxon>Fungi incertae sedis</taxon>
        <taxon>Microsporidia</taxon>
        <taxon>Mitosporidium</taxon>
    </lineage>
</organism>
<feature type="domain" description="tRNA-guanine(15) transglycosylase-like" evidence="2">
    <location>
        <begin position="4"/>
        <end position="128"/>
    </location>
</feature>
<evidence type="ECO:0000256" key="1">
    <source>
        <dbReference type="ARBA" id="ARBA00022833"/>
    </source>
</evidence>
<dbReference type="Gene3D" id="3.20.20.105">
    <property type="entry name" value="Queuine tRNA-ribosyltransferase-like"/>
    <property type="match status" value="1"/>
</dbReference>
<dbReference type="OrthoDB" id="10249838at2759"/>
<dbReference type="SUPFAM" id="SSF51713">
    <property type="entry name" value="tRNA-guanine transglycosylase"/>
    <property type="match status" value="1"/>
</dbReference>
<gene>
    <name evidence="3" type="ORF">DI09_86p10</name>
</gene>
<evidence type="ECO:0000313" key="3">
    <source>
        <dbReference type="EMBL" id="KGG50137.1"/>
    </source>
</evidence>
<dbReference type="PANTHER" id="PTHR43530">
    <property type="entry name" value="QUEUINE TRNA-RIBOSYLTRANSFERASE CATALYTIC SUBUNIT 1"/>
    <property type="match status" value="1"/>
</dbReference>
<dbReference type="EMBL" id="JMKJ01000597">
    <property type="protein sequence ID" value="KGG50137.1"/>
    <property type="molecule type" value="Genomic_DNA"/>
</dbReference>
<dbReference type="PANTHER" id="PTHR43530:SF1">
    <property type="entry name" value="QUEUINE TRNA-RIBOSYLTRANSFERASE CATALYTIC SUBUNIT 1"/>
    <property type="match status" value="1"/>
</dbReference>
<dbReference type="GO" id="GO:0008479">
    <property type="term" value="F:tRNA-guanosine(34) queuine transglycosylase activity"/>
    <property type="evidence" value="ECO:0007669"/>
    <property type="project" value="TreeGrafter"/>
</dbReference>
<dbReference type="VEuPathDB" id="MicrosporidiaDB:DI09_86p10"/>
<dbReference type="InterPro" id="IPR002616">
    <property type="entry name" value="tRNA_ribo_trans-like"/>
</dbReference>
<dbReference type="AlphaFoldDB" id="A0A098VM10"/>
<dbReference type="HOGENOM" id="CLU_022060_3_1_1"/>
<dbReference type="InterPro" id="IPR036511">
    <property type="entry name" value="TGT-like_sf"/>
</dbReference>
<dbReference type="GO" id="GO:0005829">
    <property type="term" value="C:cytosol"/>
    <property type="evidence" value="ECO:0007669"/>
    <property type="project" value="TreeGrafter"/>
</dbReference>
<keyword evidence="3" id="KW-0808">Transferase</keyword>
<comment type="caution">
    <text evidence="3">The sequence shown here is derived from an EMBL/GenBank/DDBJ whole genome shotgun (WGS) entry which is preliminary data.</text>
</comment>
<sequence>MCIPIYCMGIGYDLDLLICVALGVDMFDCVFPTRTARFGHALHPCGDISLKKAMYAQDLRPIDSECTCLTCRNYTRAALHGIVGKETTGCHLLSMHNIAYMLRFSRAMRDAIIADKFPAYIKSFLRRRFIENEEQLADKEAIVPEWIIDALASIGLVIDPRMAE</sequence>
<dbReference type="NCBIfam" id="TIGR00449">
    <property type="entry name" value="tgt_general"/>
    <property type="match status" value="1"/>
</dbReference>
<protein>
    <submittedName>
        <fullName evidence="3">Queuine tRNA-ribosyltransferase</fullName>
    </submittedName>
</protein>
<proteinExistence type="predicted"/>
<evidence type="ECO:0000259" key="2">
    <source>
        <dbReference type="Pfam" id="PF01702"/>
    </source>
</evidence>
<keyword evidence="4" id="KW-1185">Reference proteome</keyword>
<accession>A0A098VM10</accession>
<evidence type="ECO:0000313" key="4">
    <source>
        <dbReference type="Proteomes" id="UP000029725"/>
    </source>
</evidence>